<gene>
    <name evidence="1" type="ORF">EHO59_16350</name>
</gene>
<protein>
    <submittedName>
        <fullName evidence="1">Uncharacterized protein</fullName>
    </submittedName>
</protein>
<reference evidence="1" key="1">
    <citation type="journal article" date="2019" name="PLoS Negl. Trop. Dis.">
        <title>Revisiting the worldwide diversity of Leptospira species in the environment.</title>
        <authorList>
            <person name="Vincent A.T."/>
            <person name="Schiettekatte O."/>
            <person name="Bourhy P."/>
            <person name="Veyrier F.J."/>
            <person name="Picardeau M."/>
        </authorList>
    </citation>
    <scope>NUCLEOTIDE SEQUENCE [LARGE SCALE GENOMIC DNA]</scope>
    <source>
        <strain evidence="1">SSS9</strain>
    </source>
</reference>
<comment type="caution">
    <text evidence="1">The sequence shown here is derived from an EMBL/GenBank/DDBJ whole genome shotgun (WGS) entry which is preliminary data.</text>
</comment>
<accession>A0A4R9FLY7</accession>
<keyword evidence="2" id="KW-1185">Reference proteome</keyword>
<evidence type="ECO:0000313" key="1">
    <source>
        <dbReference type="EMBL" id="TGJ99430.1"/>
    </source>
</evidence>
<sequence length="91" mass="9470">MQTRKVILVILVVLSSLWSYNCNEYNNLYGTGNNKNDKSKKSECTGASLLYASCAQANPSSAMTACAQEYYLAVAYCGGGGAYGGGGGGGY</sequence>
<organism evidence="1 2">
    <name type="scientific">Leptospira semungkisensis</name>
    <dbReference type="NCBI Taxonomy" id="2484985"/>
    <lineage>
        <taxon>Bacteria</taxon>
        <taxon>Pseudomonadati</taxon>
        <taxon>Spirochaetota</taxon>
        <taxon>Spirochaetia</taxon>
        <taxon>Leptospirales</taxon>
        <taxon>Leptospiraceae</taxon>
        <taxon>Leptospira</taxon>
    </lineage>
</organism>
<dbReference type="EMBL" id="RQEP01000019">
    <property type="protein sequence ID" value="TGJ99430.1"/>
    <property type="molecule type" value="Genomic_DNA"/>
</dbReference>
<dbReference type="AlphaFoldDB" id="A0A4R9FLY7"/>
<dbReference type="RefSeq" id="WP_135589522.1">
    <property type="nucleotide sequence ID" value="NZ_RQEP01000019.1"/>
</dbReference>
<dbReference type="OrthoDB" id="332643at2"/>
<dbReference type="Proteomes" id="UP000297453">
    <property type="component" value="Unassembled WGS sequence"/>
</dbReference>
<name>A0A4R9FLY7_9LEPT</name>
<evidence type="ECO:0000313" key="2">
    <source>
        <dbReference type="Proteomes" id="UP000297453"/>
    </source>
</evidence>
<proteinExistence type="predicted"/>